<evidence type="ECO:0000313" key="3">
    <source>
        <dbReference type="Proteomes" id="UP000554482"/>
    </source>
</evidence>
<comment type="caution">
    <text evidence="2">The sequence shown here is derived from an EMBL/GenBank/DDBJ whole genome shotgun (WGS) entry which is preliminary data.</text>
</comment>
<proteinExistence type="predicted"/>
<name>A0A7J6X2L6_THATH</name>
<dbReference type="EMBL" id="JABWDY010006947">
    <property type="protein sequence ID" value="KAF5203327.1"/>
    <property type="molecule type" value="Genomic_DNA"/>
</dbReference>
<protein>
    <submittedName>
        <fullName evidence="2">Rbr-type e3 ubiquitin transferase</fullName>
    </submittedName>
</protein>
<reference evidence="2 3" key="1">
    <citation type="submission" date="2020-06" db="EMBL/GenBank/DDBJ databases">
        <title>Transcriptomic and genomic resources for Thalictrum thalictroides and T. hernandezii: Facilitating candidate gene discovery in an emerging model plant lineage.</title>
        <authorList>
            <person name="Arias T."/>
            <person name="Riano-Pachon D.M."/>
            <person name="Di Stilio V.S."/>
        </authorList>
    </citation>
    <scope>NUCLEOTIDE SEQUENCE [LARGE SCALE GENOMIC DNA]</scope>
    <source>
        <strain evidence="3">cv. WT478/WT964</strain>
        <tissue evidence="2">Leaves</tissue>
    </source>
</reference>
<evidence type="ECO:0000259" key="1">
    <source>
        <dbReference type="Pfam" id="PF21235"/>
    </source>
</evidence>
<evidence type="ECO:0000313" key="2">
    <source>
        <dbReference type="EMBL" id="KAF5203327.1"/>
    </source>
</evidence>
<sequence>MFSDEDSYDDADLIDTSYDDIDMNIDQDEDEGKNCIILNQDNIRQRQQEDITEVSTLLSVSRASACILLLHYKWSVTGVNESWFSDEEKVRMT</sequence>
<dbReference type="AlphaFoldDB" id="A0A7J6X2L6"/>
<dbReference type="GO" id="GO:0016740">
    <property type="term" value="F:transferase activity"/>
    <property type="evidence" value="ECO:0007669"/>
    <property type="project" value="UniProtKB-KW"/>
</dbReference>
<dbReference type="Pfam" id="PF21235">
    <property type="entry name" value="UBA_ARI1"/>
    <property type="match status" value="1"/>
</dbReference>
<accession>A0A7J6X2L6</accession>
<keyword evidence="2" id="KW-0808">Transferase</keyword>
<keyword evidence="3" id="KW-1185">Reference proteome</keyword>
<dbReference type="OrthoDB" id="10009520at2759"/>
<organism evidence="2 3">
    <name type="scientific">Thalictrum thalictroides</name>
    <name type="common">Rue-anemone</name>
    <name type="synonym">Anemone thalictroides</name>
    <dbReference type="NCBI Taxonomy" id="46969"/>
    <lineage>
        <taxon>Eukaryota</taxon>
        <taxon>Viridiplantae</taxon>
        <taxon>Streptophyta</taxon>
        <taxon>Embryophyta</taxon>
        <taxon>Tracheophyta</taxon>
        <taxon>Spermatophyta</taxon>
        <taxon>Magnoliopsida</taxon>
        <taxon>Ranunculales</taxon>
        <taxon>Ranunculaceae</taxon>
        <taxon>Thalictroideae</taxon>
        <taxon>Thalictrum</taxon>
    </lineage>
</organism>
<feature type="non-terminal residue" evidence="2">
    <location>
        <position position="93"/>
    </location>
</feature>
<dbReference type="Proteomes" id="UP000554482">
    <property type="component" value="Unassembled WGS sequence"/>
</dbReference>
<gene>
    <name evidence="2" type="ORF">FRX31_007086</name>
</gene>
<feature type="domain" description="E3 ubiquitin-protein ligase ARIH1-like UBA-like" evidence="1">
    <location>
        <begin position="45"/>
        <end position="83"/>
    </location>
</feature>
<dbReference type="InterPro" id="IPR048962">
    <property type="entry name" value="ARIH1-like_UBL"/>
</dbReference>